<dbReference type="Proteomes" id="UP000199024">
    <property type="component" value="Unassembled WGS sequence"/>
</dbReference>
<dbReference type="STRING" id="474950.SAMN05421771_4241"/>
<keyword evidence="3" id="KW-1185">Reference proteome</keyword>
<evidence type="ECO:0000313" key="2">
    <source>
        <dbReference type="EMBL" id="SFS21551.1"/>
    </source>
</evidence>
<feature type="signal peptide" evidence="1">
    <location>
        <begin position="1"/>
        <end position="22"/>
    </location>
</feature>
<dbReference type="AlphaFoldDB" id="A0A1I6N111"/>
<keyword evidence="1" id="KW-0732">Signal</keyword>
<dbReference type="RefSeq" id="WP_245782065.1">
    <property type="nucleotide sequence ID" value="NZ_FOZL01000002.1"/>
</dbReference>
<proteinExistence type="predicted"/>
<reference evidence="2 3" key="1">
    <citation type="submission" date="2016-10" db="EMBL/GenBank/DDBJ databases">
        <authorList>
            <person name="de Groot N.N."/>
        </authorList>
    </citation>
    <scope>NUCLEOTIDE SEQUENCE [LARGE SCALE GENOMIC DNA]</scope>
    <source>
        <strain evidence="2 3">DSM 21001</strain>
    </source>
</reference>
<organism evidence="2 3">
    <name type="scientific">Granulicella pectinivorans</name>
    <dbReference type="NCBI Taxonomy" id="474950"/>
    <lineage>
        <taxon>Bacteria</taxon>
        <taxon>Pseudomonadati</taxon>
        <taxon>Acidobacteriota</taxon>
        <taxon>Terriglobia</taxon>
        <taxon>Terriglobales</taxon>
        <taxon>Acidobacteriaceae</taxon>
        <taxon>Granulicella</taxon>
    </lineage>
</organism>
<sequence length="338" mass="36484">MVGRIKMSFAVATMLIGTVAHAELCTTQSQMKPSERDALAAAALSLAQKVQAGNADAIKAITIAEYAGNFGPIGYAVNNTAPRAKGATPVVEQIYLLDGTTIKKQPDGSTPDAQFFCSLNRSVQETDFVIPNLPPGKYGFAMVNLPGAPSPYRLSFLVRQDAGQWLLAGFYPQPLTAAGHDGLWYWKAARDLVAQKQPWSAWLYYQTAQALLRPAGFVQSSHLEALRNEQTKNAPPALAEGISTDTPLVVKGPDNVEYRFTSLETDDSLSKDHVDVAAHIHADPIADQALARKRNLAAMTALLTVYPELRKSFHGIWIFADSGTGNPFASEQAMADVP</sequence>
<feature type="chain" id="PRO_5011482355" evidence="1">
    <location>
        <begin position="23"/>
        <end position="338"/>
    </location>
</feature>
<evidence type="ECO:0000313" key="3">
    <source>
        <dbReference type="Proteomes" id="UP000199024"/>
    </source>
</evidence>
<accession>A0A1I6N111</accession>
<name>A0A1I6N111_9BACT</name>
<protein>
    <submittedName>
        <fullName evidence="2">Uncharacterized protein</fullName>
    </submittedName>
</protein>
<dbReference type="EMBL" id="FOZL01000002">
    <property type="protein sequence ID" value="SFS21551.1"/>
    <property type="molecule type" value="Genomic_DNA"/>
</dbReference>
<evidence type="ECO:0000256" key="1">
    <source>
        <dbReference type="SAM" id="SignalP"/>
    </source>
</evidence>
<gene>
    <name evidence="2" type="ORF">SAMN05421771_4241</name>
</gene>